<evidence type="ECO:0000256" key="1">
    <source>
        <dbReference type="ARBA" id="ARBA00004202"/>
    </source>
</evidence>
<dbReference type="AlphaFoldDB" id="A0A7W0IBH5"/>
<comment type="subcellular location">
    <subcellularLocation>
        <location evidence="1">Cell membrane</location>
        <topology evidence="1">Peripheral membrane protein</topology>
    </subcellularLocation>
</comment>
<feature type="region of interest" description="Disordered" evidence="7">
    <location>
        <begin position="740"/>
        <end position="771"/>
    </location>
</feature>
<reference evidence="9 10" key="1">
    <citation type="submission" date="2020-07" db="EMBL/GenBank/DDBJ databases">
        <title>Streptomyces isolated from Indian soil.</title>
        <authorList>
            <person name="Mandal S."/>
            <person name="Maiti P.K."/>
        </authorList>
    </citation>
    <scope>NUCLEOTIDE SEQUENCE [LARGE SCALE GENOMIC DNA]</scope>
    <source>
        <strain evidence="9 10">PSKA28</strain>
    </source>
</reference>
<proteinExistence type="inferred from homology"/>
<organism evidence="9 10">
    <name type="scientific">Streptomyces himalayensis subsp. himalayensis</name>
    <dbReference type="NCBI Taxonomy" id="2756131"/>
    <lineage>
        <taxon>Bacteria</taxon>
        <taxon>Bacillati</taxon>
        <taxon>Actinomycetota</taxon>
        <taxon>Actinomycetes</taxon>
        <taxon>Kitasatosporales</taxon>
        <taxon>Streptomycetaceae</taxon>
        <taxon>Streptomyces</taxon>
        <taxon>Streptomyces himalayensis</taxon>
    </lineage>
</organism>
<dbReference type="Gene3D" id="3.90.550.10">
    <property type="entry name" value="Spore Coat Polysaccharide Biosynthesis Protein SpsA, Chain A"/>
    <property type="match status" value="1"/>
</dbReference>
<dbReference type="Pfam" id="PF04464">
    <property type="entry name" value="Glyphos_transf"/>
    <property type="match status" value="1"/>
</dbReference>
<evidence type="ECO:0000256" key="3">
    <source>
        <dbReference type="ARBA" id="ARBA00022475"/>
    </source>
</evidence>
<keyword evidence="3" id="KW-1003">Cell membrane</keyword>
<dbReference type="PANTHER" id="PTHR37316">
    <property type="entry name" value="TEICHOIC ACID GLYCEROL-PHOSPHATE PRIMASE"/>
    <property type="match status" value="1"/>
</dbReference>
<comment type="caution">
    <text evidence="9">The sequence shown here is derived from an EMBL/GenBank/DDBJ whole genome shotgun (WGS) entry which is preliminary data.</text>
</comment>
<dbReference type="GO" id="GO:0047355">
    <property type="term" value="F:CDP-glycerol glycerophosphotransferase activity"/>
    <property type="evidence" value="ECO:0007669"/>
    <property type="project" value="InterPro"/>
</dbReference>
<dbReference type="InterPro" id="IPR001173">
    <property type="entry name" value="Glyco_trans_2-like"/>
</dbReference>
<dbReference type="InterPro" id="IPR029044">
    <property type="entry name" value="Nucleotide-diphossugar_trans"/>
</dbReference>
<evidence type="ECO:0000256" key="4">
    <source>
        <dbReference type="ARBA" id="ARBA00022679"/>
    </source>
</evidence>
<evidence type="ECO:0000256" key="7">
    <source>
        <dbReference type="SAM" id="MobiDB-lite"/>
    </source>
</evidence>
<dbReference type="Proteomes" id="UP000545761">
    <property type="component" value="Unassembled WGS sequence"/>
</dbReference>
<dbReference type="PANTHER" id="PTHR37316:SF3">
    <property type="entry name" value="TEICHOIC ACID GLYCEROL-PHOSPHATE TRANSFERASE"/>
    <property type="match status" value="1"/>
</dbReference>
<sequence length="771" mass="87295">MPRFSVIVPVYEVEAYLHACLESVLGQSFTDFELIAVDDCSPDGSGAIVDEFAARDPRVTAIHLPENAGLGPARNAGLDRAIGEYVIFLDSDDTLTPHALQAISDRIKDTDHPDLLVYDYVRAYWNGRTARDRFAAELVQEGPAVFQLTERPGLLQLLHVVWNKAYRRDFLQREGFTFAPGYYEDVSWTYPVLLTAESIAVLDRVCVHYRQRRHGAITRTSSSRHFEIFEQYDRVFAYLDAHPEPAGLRPVVFARMLDHFSTVFLARSRLPRGSRAAFLRRARTHCCRHHVLSAAPARWRSRIRHTLVRLGAHRTYRALTALTALQSGARRLARALRHALWVGVLRLHYRIQLRLPLRENHAVFSAYWGRGYRCNPAAIEEKAREMVPGIRTAWIAHSGHHTTIPAAARRLSPGTAAYWTALARSKYLVNNVNFDRQLVKRRGQIFLQTQHGTPLKHMGLDLMERPAAARGMDFAQLMANADKWDYLLSSNPHSSRVWRNVFPAAYKTLEYGYPRNDIYQHATAEDVARLRQSFGIPRDTVAILYAPTHRDYRRTPRHSLDLERMLRALGAGFTVLTRAHYFYDTPVAGAETSLPMDGRAETSQLIDVSKYPHIESLCLASDVLVTDFSSLMFDYANLDRPIVIYADDWQAYEAARGTYFDLRSFPPGPVAQTEDELIDVFATGTWRSPRSTQHRAAFRQRFCPYDDGRAAERVVRHVFLGETEGLPSFVPLQDRRPAPAAIAAPAAESSVSDLPTEQPPAAARCSPLVEP</sequence>
<accession>A0A7W0IBH5</accession>
<evidence type="ECO:0000256" key="2">
    <source>
        <dbReference type="ARBA" id="ARBA00010488"/>
    </source>
</evidence>
<dbReference type="GO" id="GO:0005886">
    <property type="term" value="C:plasma membrane"/>
    <property type="evidence" value="ECO:0007669"/>
    <property type="project" value="UniProtKB-SubCell"/>
</dbReference>
<dbReference type="InterPro" id="IPR007554">
    <property type="entry name" value="Glycerophosphate_synth"/>
</dbReference>
<dbReference type="RefSeq" id="WP_181660448.1">
    <property type="nucleotide sequence ID" value="NZ_JACEHE010000019.1"/>
</dbReference>
<dbReference type="InterPro" id="IPR043149">
    <property type="entry name" value="TagF_N"/>
</dbReference>
<evidence type="ECO:0000313" key="10">
    <source>
        <dbReference type="Proteomes" id="UP000545761"/>
    </source>
</evidence>
<dbReference type="CDD" id="cd00761">
    <property type="entry name" value="Glyco_tranf_GTA_type"/>
    <property type="match status" value="1"/>
</dbReference>
<dbReference type="InterPro" id="IPR051612">
    <property type="entry name" value="Teichoic_Acid_Biosynth"/>
</dbReference>
<evidence type="ECO:0000259" key="8">
    <source>
        <dbReference type="Pfam" id="PF00535"/>
    </source>
</evidence>
<keyword evidence="5" id="KW-0777">Teichoic acid biosynthesis</keyword>
<dbReference type="InterPro" id="IPR043148">
    <property type="entry name" value="TagF_C"/>
</dbReference>
<keyword evidence="6" id="KW-0472">Membrane</keyword>
<comment type="similarity">
    <text evidence="2">Belongs to the CDP-glycerol glycerophosphotransferase family.</text>
</comment>
<dbReference type="Gene3D" id="3.40.50.12580">
    <property type="match status" value="1"/>
</dbReference>
<dbReference type="Pfam" id="PF00535">
    <property type="entry name" value="Glycos_transf_2"/>
    <property type="match status" value="1"/>
</dbReference>
<evidence type="ECO:0000256" key="5">
    <source>
        <dbReference type="ARBA" id="ARBA00022944"/>
    </source>
</evidence>
<dbReference type="FunFam" id="3.90.550.10:FF:000196">
    <property type="entry name" value="Glycosyl transferase"/>
    <property type="match status" value="1"/>
</dbReference>
<dbReference type="EMBL" id="JACEHE010000019">
    <property type="protein sequence ID" value="MBA2949520.1"/>
    <property type="molecule type" value="Genomic_DNA"/>
</dbReference>
<dbReference type="SUPFAM" id="SSF53448">
    <property type="entry name" value="Nucleotide-diphospho-sugar transferases"/>
    <property type="match status" value="1"/>
</dbReference>
<evidence type="ECO:0000256" key="6">
    <source>
        <dbReference type="ARBA" id="ARBA00023136"/>
    </source>
</evidence>
<feature type="domain" description="Glycosyltransferase 2-like" evidence="8">
    <location>
        <begin position="5"/>
        <end position="125"/>
    </location>
</feature>
<dbReference type="Gene3D" id="3.40.50.11820">
    <property type="match status" value="1"/>
</dbReference>
<name>A0A7W0IBH5_9ACTN</name>
<evidence type="ECO:0000313" key="9">
    <source>
        <dbReference type="EMBL" id="MBA2949520.1"/>
    </source>
</evidence>
<keyword evidence="4 9" id="KW-0808">Transferase</keyword>
<dbReference type="GO" id="GO:0019350">
    <property type="term" value="P:teichoic acid biosynthetic process"/>
    <property type="evidence" value="ECO:0007669"/>
    <property type="project" value="UniProtKB-KW"/>
</dbReference>
<gene>
    <name evidence="9" type="ORF">H1D24_27770</name>
</gene>
<protein>
    <submittedName>
        <fullName evidence="9">CDP-glycerol glycerophosphotransferase family protein</fullName>
    </submittedName>
</protein>
<dbReference type="SUPFAM" id="SSF53756">
    <property type="entry name" value="UDP-Glycosyltransferase/glycogen phosphorylase"/>
    <property type="match status" value="1"/>
</dbReference>